<keyword evidence="2" id="KW-1185">Reference proteome</keyword>
<feature type="domain" description="Nudix hydrolase" evidence="1">
    <location>
        <begin position="225"/>
        <end position="366"/>
    </location>
</feature>
<protein>
    <submittedName>
        <fullName evidence="3">Nudix hydrolase 20, chloroplastic-like isoform X1</fullName>
    </submittedName>
</protein>
<dbReference type="PANTHER" id="PTHR13622:SF8">
    <property type="entry name" value="THIAMIN PYROPHOSPHOKINASE 1"/>
    <property type="match status" value="1"/>
</dbReference>
<dbReference type="InterPro" id="IPR015797">
    <property type="entry name" value="NUDIX_hydrolase-like_dom_sf"/>
</dbReference>
<dbReference type="InterPro" id="IPR000086">
    <property type="entry name" value="NUDIX_hydrolase_dom"/>
</dbReference>
<gene>
    <name evidence="3" type="primary">LOC113695837</name>
</gene>
<proteinExistence type="predicted"/>
<dbReference type="GeneID" id="113695837"/>
<dbReference type="Pfam" id="PF00293">
    <property type="entry name" value="NUDIX"/>
    <property type="match status" value="1"/>
</dbReference>
<sequence>MGISSGITTICCCSGTSISKLHFHHHLPRASIPSISPSPSPALQGRIKFSSFSSRSVAAARHRLGSATASSVGSSCFTWDDVFRAGESNETDSASDLGGFFDRVILCNRNLEKLNEFMPFVIANQIVGYVHFGFADHLRKFRDVFVFQKDTKAFSSNFGCHVTLHSSLTTAEDRTRAVGDVVKCLGEELIPGIRNELFPVVSSFGSPIFFSVERAAAPYFGTKQAYGVHMNGYVEKDGQKYLWVGKRSEVKPTYPGMLDHLVAGGLPHGISCEKNLVKECEEEAGIPSSISGRAVPVGAISYMDIDGHRFKRDVMFCYDLKLPEGFIPRNEDGEVESFKLVPVTHVANIIRSTEFYKANCNLVIIDFLFRHGYITPENIGYLKLLQSLRSGDCS</sequence>
<organism evidence="2 3">
    <name type="scientific">Coffea arabica</name>
    <name type="common">Arabian coffee</name>
    <dbReference type="NCBI Taxonomy" id="13443"/>
    <lineage>
        <taxon>Eukaryota</taxon>
        <taxon>Viridiplantae</taxon>
        <taxon>Streptophyta</taxon>
        <taxon>Embryophyta</taxon>
        <taxon>Tracheophyta</taxon>
        <taxon>Spermatophyta</taxon>
        <taxon>Magnoliopsida</taxon>
        <taxon>eudicotyledons</taxon>
        <taxon>Gunneridae</taxon>
        <taxon>Pentapetalae</taxon>
        <taxon>asterids</taxon>
        <taxon>lamiids</taxon>
        <taxon>Gentianales</taxon>
        <taxon>Rubiaceae</taxon>
        <taxon>Ixoroideae</taxon>
        <taxon>Gardenieae complex</taxon>
        <taxon>Bertiereae - Coffeeae clade</taxon>
        <taxon>Coffeeae</taxon>
        <taxon>Coffea</taxon>
    </lineage>
</organism>
<dbReference type="PANTHER" id="PTHR13622">
    <property type="entry name" value="THIAMIN PYROPHOSPHOKINASE"/>
    <property type="match status" value="1"/>
</dbReference>
<reference evidence="3" key="1">
    <citation type="submission" date="2025-08" db="UniProtKB">
        <authorList>
            <consortium name="RefSeq"/>
        </authorList>
    </citation>
    <scope>IDENTIFICATION</scope>
    <source>
        <tissue evidence="3">Leaves</tissue>
    </source>
</reference>
<dbReference type="SUPFAM" id="SSF55811">
    <property type="entry name" value="Nudix"/>
    <property type="match status" value="1"/>
</dbReference>
<dbReference type="PROSITE" id="PS51462">
    <property type="entry name" value="NUDIX"/>
    <property type="match status" value="1"/>
</dbReference>
<dbReference type="CDD" id="cd03676">
    <property type="entry name" value="NUDIX_Tnr3_like"/>
    <property type="match status" value="1"/>
</dbReference>
<evidence type="ECO:0000313" key="3">
    <source>
        <dbReference type="RefSeq" id="XP_071910959.1"/>
    </source>
</evidence>
<accession>A0ABM4UUJ5</accession>
<dbReference type="Pfam" id="PF15916">
    <property type="entry name" value="DUF4743"/>
    <property type="match status" value="1"/>
</dbReference>
<evidence type="ECO:0000259" key="1">
    <source>
        <dbReference type="PROSITE" id="PS51462"/>
    </source>
</evidence>
<dbReference type="RefSeq" id="XP_071910959.1">
    <property type="nucleotide sequence ID" value="XM_072054858.1"/>
</dbReference>
<name>A0ABM4UUJ5_COFAR</name>
<evidence type="ECO:0000313" key="2">
    <source>
        <dbReference type="Proteomes" id="UP001652660"/>
    </source>
</evidence>
<dbReference type="InterPro" id="IPR031804">
    <property type="entry name" value="DUF4743"/>
</dbReference>
<dbReference type="Gene3D" id="3.90.79.10">
    <property type="entry name" value="Nucleoside Triphosphate Pyrophosphohydrolase"/>
    <property type="match status" value="1"/>
</dbReference>
<dbReference type="Proteomes" id="UP001652660">
    <property type="component" value="Chromosome 6e"/>
</dbReference>